<name>A0A1H6FB22_9GAMM</name>
<proteinExistence type="predicted"/>
<dbReference type="OrthoDB" id="9798220at2"/>
<accession>A0A1H6FB22</accession>
<dbReference type="InterPro" id="IPR009883">
    <property type="entry name" value="YgfX"/>
</dbReference>
<dbReference type="AlphaFoldDB" id="A0A1H6FB22"/>
<keyword evidence="3" id="KW-1185">Reference proteome</keyword>
<sequence>MQKPDIQNQPPSAQTSWQQGLRICPGFSWVLLGLLLLMYSGALFSLWLIDVSTMILSTATVEYALKLLLTLWLLSKAKRDIQHHVLWQNRQLPACMMLQAEGIRTRDDQLATILPDSYVQPWLIVLNLRWEGGRESVVLFPDALAAECFRHLRVRLRYEIETDETKP</sequence>
<dbReference type="RefSeq" id="WP_103920117.1">
    <property type="nucleotide sequence ID" value="NZ_FMSV02000471.1"/>
</dbReference>
<gene>
    <name evidence="2" type="ORF">MBHS_02183</name>
</gene>
<keyword evidence="1" id="KW-1133">Transmembrane helix</keyword>
<feature type="transmembrane region" description="Helical" evidence="1">
    <location>
        <begin position="27"/>
        <end position="49"/>
    </location>
</feature>
<organism evidence="2 3">
    <name type="scientific">Candidatus Venteria ishoeyi</name>
    <dbReference type="NCBI Taxonomy" id="1899563"/>
    <lineage>
        <taxon>Bacteria</taxon>
        <taxon>Pseudomonadati</taxon>
        <taxon>Pseudomonadota</taxon>
        <taxon>Gammaproteobacteria</taxon>
        <taxon>Thiotrichales</taxon>
        <taxon>Thiotrichaceae</taxon>
        <taxon>Venteria</taxon>
    </lineage>
</organism>
<keyword evidence="1" id="KW-0472">Membrane</keyword>
<evidence type="ECO:0000313" key="3">
    <source>
        <dbReference type="Proteomes" id="UP000236724"/>
    </source>
</evidence>
<evidence type="ECO:0000256" key="1">
    <source>
        <dbReference type="SAM" id="Phobius"/>
    </source>
</evidence>
<keyword evidence="1" id="KW-0812">Transmembrane</keyword>
<evidence type="ECO:0000313" key="2">
    <source>
        <dbReference type="EMBL" id="SEH06326.1"/>
    </source>
</evidence>
<dbReference type="Proteomes" id="UP000236724">
    <property type="component" value="Unassembled WGS sequence"/>
</dbReference>
<evidence type="ECO:0008006" key="4">
    <source>
        <dbReference type="Google" id="ProtNLM"/>
    </source>
</evidence>
<dbReference type="Pfam" id="PF07254">
    <property type="entry name" value="Cpta_toxin"/>
    <property type="match status" value="1"/>
</dbReference>
<reference evidence="2 3" key="1">
    <citation type="submission" date="2016-10" db="EMBL/GenBank/DDBJ databases">
        <authorList>
            <person name="de Groot N.N."/>
        </authorList>
    </citation>
    <scope>NUCLEOTIDE SEQUENCE [LARGE SCALE GENOMIC DNA]</scope>
    <source>
        <strain evidence="2">MBHS1</strain>
    </source>
</reference>
<dbReference type="EMBL" id="FMSV02000471">
    <property type="protein sequence ID" value="SEH06326.1"/>
    <property type="molecule type" value="Genomic_DNA"/>
</dbReference>
<feature type="transmembrane region" description="Helical" evidence="1">
    <location>
        <begin position="55"/>
        <end position="74"/>
    </location>
</feature>
<protein>
    <recommendedName>
        <fullName evidence="4">Toxin CptA</fullName>
    </recommendedName>
</protein>